<dbReference type="EMBL" id="JAAMPJ010000001">
    <property type="protein sequence ID" value="NGY57653.1"/>
    <property type="molecule type" value="Genomic_DNA"/>
</dbReference>
<dbReference type="Proteomes" id="UP000481360">
    <property type="component" value="Unassembled WGS sequence"/>
</dbReference>
<evidence type="ECO:0000313" key="2">
    <source>
        <dbReference type="Proteomes" id="UP000481360"/>
    </source>
</evidence>
<keyword evidence="2" id="KW-1185">Reference proteome</keyword>
<reference evidence="1 2" key="1">
    <citation type="submission" date="2020-03" db="EMBL/GenBank/DDBJ databases">
        <title>Isolation and identification of active actinomycetes.</title>
        <authorList>
            <person name="Sun X."/>
        </authorList>
    </citation>
    <scope>NUCLEOTIDE SEQUENCE [LARGE SCALE GENOMIC DNA]</scope>
    <source>
        <strain evidence="1 2">NEAU-D13</strain>
    </source>
</reference>
<name>A0A7C9VKE9_9PSEU</name>
<organism evidence="1 2">
    <name type="scientific">Lentzea alba</name>
    <dbReference type="NCBI Taxonomy" id="2714351"/>
    <lineage>
        <taxon>Bacteria</taxon>
        <taxon>Bacillati</taxon>
        <taxon>Actinomycetota</taxon>
        <taxon>Actinomycetes</taxon>
        <taxon>Pseudonocardiales</taxon>
        <taxon>Pseudonocardiaceae</taxon>
        <taxon>Lentzea</taxon>
    </lineage>
</organism>
<dbReference type="RefSeq" id="WP_166043164.1">
    <property type="nucleotide sequence ID" value="NZ_JAAMPJ010000001.1"/>
</dbReference>
<gene>
    <name evidence="1" type="ORF">G7043_01765</name>
</gene>
<protein>
    <submittedName>
        <fullName evidence="1">Uncharacterized protein</fullName>
    </submittedName>
</protein>
<dbReference type="AlphaFoldDB" id="A0A7C9VKE9"/>
<proteinExistence type="predicted"/>
<accession>A0A7C9VKE9</accession>
<evidence type="ECO:0000313" key="1">
    <source>
        <dbReference type="EMBL" id="NGY57653.1"/>
    </source>
</evidence>
<comment type="caution">
    <text evidence="1">The sequence shown here is derived from an EMBL/GenBank/DDBJ whole genome shotgun (WGS) entry which is preliminary data.</text>
</comment>
<sequence length="144" mass="15045">MLVVGVMYDYFAAPSDEVASAVLDGGPAHLEPVATKGLDPVVVMGKLEALLTGRAYDDVVDDERSALLLAMEGDGEVLVLAVTDGLRDGLDRASGLSEIAAAWAQAEELSGSDPQQLAGVLGELQALAKRAVSKGERLYCWVCV</sequence>